<gene>
    <name evidence="3" type="ORF">E2562_007413</name>
</gene>
<dbReference type="EMBL" id="SPHZ02000007">
    <property type="protein sequence ID" value="KAF0905630.1"/>
    <property type="molecule type" value="Genomic_DNA"/>
</dbReference>
<accession>A0A6G1CZT9</accession>
<dbReference type="OrthoDB" id="662887at2759"/>
<dbReference type="Proteomes" id="UP000479710">
    <property type="component" value="Unassembled WGS sequence"/>
</dbReference>
<evidence type="ECO:0000313" key="4">
    <source>
        <dbReference type="Proteomes" id="UP000479710"/>
    </source>
</evidence>
<feature type="coiled-coil region" evidence="1">
    <location>
        <begin position="386"/>
        <end position="438"/>
    </location>
</feature>
<proteinExistence type="predicted"/>
<organism evidence="3 4">
    <name type="scientific">Oryza meyeriana var. granulata</name>
    <dbReference type="NCBI Taxonomy" id="110450"/>
    <lineage>
        <taxon>Eukaryota</taxon>
        <taxon>Viridiplantae</taxon>
        <taxon>Streptophyta</taxon>
        <taxon>Embryophyta</taxon>
        <taxon>Tracheophyta</taxon>
        <taxon>Spermatophyta</taxon>
        <taxon>Magnoliopsida</taxon>
        <taxon>Liliopsida</taxon>
        <taxon>Poales</taxon>
        <taxon>Poaceae</taxon>
        <taxon>BOP clade</taxon>
        <taxon>Oryzoideae</taxon>
        <taxon>Oryzeae</taxon>
        <taxon>Oryzinae</taxon>
        <taxon>Oryza</taxon>
        <taxon>Oryza meyeriana</taxon>
    </lineage>
</organism>
<reference evidence="3 4" key="1">
    <citation type="submission" date="2019-11" db="EMBL/GenBank/DDBJ databases">
        <title>Whole genome sequence of Oryza granulata.</title>
        <authorList>
            <person name="Li W."/>
        </authorList>
    </citation>
    <scope>NUCLEOTIDE SEQUENCE [LARGE SCALE GENOMIC DNA]</scope>
    <source>
        <strain evidence="4">cv. Menghai</strain>
        <tissue evidence="3">Leaf</tissue>
    </source>
</reference>
<feature type="region of interest" description="Disordered" evidence="2">
    <location>
        <begin position="325"/>
        <end position="353"/>
    </location>
</feature>
<keyword evidence="4" id="KW-1185">Reference proteome</keyword>
<protein>
    <submittedName>
        <fullName evidence="3">Uncharacterized protein</fullName>
    </submittedName>
</protein>
<feature type="compositionally biased region" description="Polar residues" evidence="2">
    <location>
        <begin position="326"/>
        <end position="340"/>
    </location>
</feature>
<evidence type="ECO:0000256" key="1">
    <source>
        <dbReference type="SAM" id="Coils"/>
    </source>
</evidence>
<keyword evidence="1" id="KW-0175">Coiled coil</keyword>
<name>A0A6G1CZT9_9ORYZ</name>
<sequence>MSPPLLLRALSLAGKAPRALVTLNAAHASRASTKSTVVQPPSLFRALSSRAENCCHGEVEARPEDKGAAVDEIAICGVADLVSPAAAASGSDVKVGVRMSGKATVHGLIGAGAAGASATKLEADPVASATVLQESALLRADQHHLAARDDMQHYGEGEAARGGSFFNPRPRVATLVCLVADHKDRAAIQGPGFVVFEADEDMVELIRELIVAGGGHLEQGETTGGFVALACGCGNVRDKTPSTASIIEQAQCQCQTIIDANSPEGAAAIATANGMMIPAQSEGDMSRRGGLSLFSMANWYSGPITGAVRSPARSRLSLPTARYLSSDASNASPTTQSLESSNDDGKKKTKKSKLVDEVNSVRALLDELAARLRGIDHAGAHMEVRVIDVEKLLKCLDERITDMEENWERRLRMAEIRADIAERRAVLAEKHVDQLEKMVDAKIANAITRILYELKSKEELANMQHGFLLTLYTKLAQEPAATKDEVHSVRRTYQYGRNPCC</sequence>
<evidence type="ECO:0000256" key="2">
    <source>
        <dbReference type="SAM" id="MobiDB-lite"/>
    </source>
</evidence>
<dbReference type="AlphaFoldDB" id="A0A6G1CZT9"/>
<evidence type="ECO:0000313" key="3">
    <source>
        <dbReference type="EMBL" id="KAF0905630.1"/>
    </source>
</evidence>
<comment type="caution">
    <text evidence="3">The sequence shown here is derived from an EMBL/GenBank/DDBJ whole genome shotgun (WGS) entry which is preliminary data.</text>
</comment>